<evidence type="ECO:0000313" key="2">
    <source>
        <dbReference type="EMBL" id="KAJ3094515.1"/>
    </source>
</evidence>
<dbReference type="InterPro" id="IPR018306">
    <property type="entry name" value="Phage_T5_Orf172_DNA-bd"/>
</dbReference>
<proteinExistence type="predicted"/>
<sequence>MNQLAVFITAHKLDGARDIQQGRIYILEREEFGLLKIGMDICSEADSTEDRVIEHESGSCHAVFRHGALSELKEDIRFLEAFIHKAIAKYRDEFACPCRTKHKEYYKAESFEVVSKMVDWWGTGWMEGIIWEKE</sequence>
<reference evidence="2" key="1">
    <citation type="submission" date="2020-05" db="EMBL/GenBank/DDBJ databases">
        <title>Phylogenomic resolution of chytrid fungi.</title>
        <authorList>
            <person name="Stajich J.E."/>
            <person name="Amses K."/>
            <person name="Simmons R."/>
            <person name="Seto K."/>
            <person name="Myers J."/>
            <person name="Bonds A."/>
            <person name="Quandt C.A."/>
            <person name="Barry K."/>
            <person name="Liu P."/>
            <person name="Grigoriev I."/>
            <person name="Longcore J.E."/>
            <person name="James T.Y."/>
        </authorList>
    </citation>
    <scope>NUCLEOTIDE SEQUENCE</scope>
    <source>
        <strain evidence="2">JEL0513</strain>
    </source>
</reference>
<keyword evidence="3" id="KW-1185">Reference proteome</keyword>
<dbReference type="Pfam" id="PF10544">
    <property type="entry name" value="T5orf172"/>
    <property type="match status" value="1"/>
</dbReference>
<feature type="domain" description="Bacteriophage T5 Orf172 DNA-binding" evidence="1">
    <location>
        <begin position="22"/>
        <end position="121"/>
    </location>
</feature>
<accession>A0AAD5SQR5</accession>
<dbReference type="EMBL" id="JADGJH010002843">
    <property type="protein sequence ID" value="KAJ3094515.1"/>
    <property type="molecule type" value="Genomic_DNA"/>
</dbReference>
<evidence type="ECO:0000259" key="1">
    <source>
        <dbReference type="Pfam" id="PF10544"/>
    </source>
</evidence>
<protein>
    <recommendedName>
        <fullName evidence="1">Bacteriophage T5 Orf172 DNA-binding domain-containing protein</fullName>
    </recommendedName>
</protein>
<organism evidence="2 3">
    <name type="scientific">Physocladia obscura</name>
    <dbReference type="NCBI Taxonomy" id="109957"/>
    <lineage>
        <taxon>Eukaryota</taxon>
        <taxon>Fungi</taxon>
        <taxon>Fungi incertae sedis</taxon>
        <taxon>Chytridiomycota</taxon>
        <taxon>Chytridiomycota incertae sedis</taxon>
        <taxon>Chytridiomycetes</taxon>
        <taxon>Chytridiales</taxon>
        <taxon>Chytriomycetaceae</taxon>
        <taxon>Physocladia</taxon>
    </lineage>
</organism>
<gene>
    <name evidence="2" type="ORF">HK100_006116</name>
</gene>
<evidence type="ECO:0000313" key="3">
    <source>
        <dbReference type="Proteomes" id="UP001211907"/>
    </source>
</evidence>
<dbReference type="AlphaFoldDB" id="A0AAD5SQR5"/>
<dbReference type="Proteomes" id="UP001211907">
    <property type="component" value="Unassembled WGS sequence"/>
</dbReference>
<name>A0AAD5SQR5_9FUNG</name>
<comment type="caution">
    <text evidence="2">The sequence shown here is derived from an EMBL/GenBank/DDBJ whole genome shotgun (WGS) entry which is preliminary data.</text>
</comment>